<feature type="non-terminal residue" evidence="1">
    <location>
        <position position="1"/>
    </location>
</feature>
<dbReference type="AlphaFoldDB" id="A0AAN5CRH2"/>
<proteinExistence type="predicted"/>
<name>A0AAN5CRH2_9BILA</name>
<feature type="non-terminal residue" evidence="1">
    <location>
        <position position="122"/>
    </location>
</feature>
<protein>
    <submittedName>
        <fullName evidence="1">Uncharacterized protein</fullName>
    </submittedName>
</protein>
<organism evidence="1 2">
    <name type="scientific">Pristionchus mayeri</name>
    <dbReference type="NCBI Taxonomy" id="1317129"/>
    <lineage>
        <taxon>Eukaryota</taxon>
        <taxon>Metazoa</taxon>
        <taxon>Ecdysozoa</taxon>
        <taxon>Nematoda</taxon>
        <taxon>Chromadorea</taxon>
        <taxon>Rhabditida</taxon>
        <taxon>Rhabditina</taxon>
        <taxon>Diplogasteromorpha</taxon>
        <taxon>Diplogasteroidea</taxon>
        <taxon>Neodiplogasteridae</taxon>
        <taxon>Pristionchus</taxon>
    </lineage>
</organism>
<sequence>VQFISPMDYPIGLDLDYSNDKEWTLIISYENLEELSFEIETLAIFSFHGKNLKDDITQSGVISVIIKLEEVGQDGTVFFRKFSIRPKDSLVEDSLIDTLKFYEKKYYNIKLAFKGNKDFYTG</sequence>
<gene>
    <name evidence="1" type="ORF">PMAYCL1PPCAC_19418</name>
</gene>
<accession>A0AAN5CRH2</accession>
<dbReference type="Proteomes" id="UP001328107">
    <property type="component" value="Unassembled WGS sequence"/>
</dbReference>
<dbReference type="EMBL" id="BTRK01000004">
    <property type="protein sequence ID" value="GMR49223.1"/>
    <property type="molecule type" value="Genomic_DNA"/>
</dbReference>
<evidence type="ECO:0000313" key="2">
    <source>
        <dbReference type="Proteomes" id="UP001328107"/>
    </source>
</evidence>
<reference evidence="2" key="1">
    <citation type="submission" date="2022-10" db="EMBL/GenBank/DDBJ databases">
        <title>Genome assembly of Pristionchus species.</title>
        <authorList>
            <person name="Yoshida K."/>
            <person name="Sommer R.J."/>
        </authorList>
    </citation>
    <scope>NUCLEOTIDE SEQUENCE [LARGE SCALE GENOMIC DNA]</scope>
    <source>
        <strain evidence="2">RS5460</strain>
    </source>
</reference>
<comment type="caution">
    <text evidence="1">The sequence shown here is derived from an EMBL/GenBank/DDBJ whole genome shotgun (WGS) entry which is preliminary data.</text>
</comment>
<evidence type="ECO:0000313" key="1">
    <source>
        <dbReference type="EMBL" id="GMR49223.1"/>
    </source>
</evidence>
<keyword evidence="2" id="KW-1185">Reference proteome</keyword>